<feature type="transmembrane region" description="Helical" evidence="5">
    <location>
        <begin position="90"/>
        <end position="112"/>
    </location>
</feature>
<evidence type="ECO:0000256" key="5">
    <source>
        <dbReference type="SAM" id="Phobius"/>
    </source>
</evidence>
<dbReference type="PANTHER" id="PTHR32322">
    <property type="entry name" value="INNER MEMBRANE TRANSPORTER"/>
    <property type="match status" value="1"/>
</dbReference>
<feature type="transmembrane region" description="Helical" evidence="5">
    <location>
        <begin position="30"/>
        <end position="51"/>
    </location>
</feature>
<evidence type="ECO:0000313" key="7">
    <source>
        <dbReference type="EMBL" id="MCV2885698.1"/>
    </source>
</evidence>
<proteinExistence type="predicted"/>
<dbReference type="EMBL" id="JAOWKX010000007">
    <property type="protein sequence ID" value="MCV2885698.1"/>
    <property type="molecule type" value="Genomic_DNA"/>
</dbReference>
<feature type="transmembrane region" description="Helical" evidence="5">
    <location>
        <begin position="7"/>
        <end position="24"/>
    </location>
</feature>
<feature type="transmembrane region" description="Helical" evidence="5">
    <location>
        <begin position="171"/>
        <end position="197"/>
    </location>
</feature>
<feature type="domain" description="EamA" evidence="6">
    <location>
        <begin position="10"/>
        <end position="135"/>
    </location>
</feature>
<reference evidence="7 8" key="1">
    <citation type="submission" date="2022-10" db="EMBL/GenBank/DDBJ databases">
        <title>Aestuariibacter sp. AA17 isolated from Montipora capitata coral fragment.</title>
        <authorList>
            <person name="Emsley S.A."/>
            <person name="Pfannmuller K.M."/>
            <person name="Loughran R.M."/>
            <person name="Shlafstein M."/>
            <person name="Papke E."/>
            <person name="Saw J.H."/>
            <person name="Ushijima B."/>
            <person name="Videau P."/>
        </authorList>
    </citation>
    <scope>NUCLEOTIDE SEQUENCE [LARGE SCALE GENOMIC DNA]</scope>
    <source>
        <strain evidence="7 8">AA17</strain>
    </source>
</reference>
<comment type="subcellular location">
    <subcellularLocation>
        <location evidence="1">Membrane</location>
        <topology evidence="1">Multi-pass membrane protein</topology>
    </subcellularLocation>
</comment>
<dbReference type="Pfam" id="PF00892">
    <property type="entry name" value="EamA"/>
    <property type="match status" value="2"/>
</dbReference>
<feature type="transmembrane region" description="Helical" evidence="5">
    <location>
        <begin position="240"/>
        <end position="260"/>
    </location>
</feature>
<feature type="transmembrane region" description="Helical" evidence="5">
    <location>
        <begin position="119"/>
        <end position="138"/>
    </location>
</feature>
<evidence type="ECO:0000259" key="6">
    <source>
        <dbReference type="Pfam" id="PF00892"/>
    </source>
</evidence>
<dbReference type="InterPro" id="IPR037185">
    <property type="entry name" value="EmrE-like"/>
</dbReference>
<dbReference type="SUPFAM" id="SSF103481">
    <property type="entry name" value="Multidrug resistance efflux transporter EmrE"/>
    <property type="match status" value="2"/>
</dbReference>
<dbReference type="RefSeq" id="WP_263712986.1">
    <property type="nucleotide sequence ID" value="NZ_JAOWKX010000007.1"/>
</dbReference>
<name>A0ABT3AAJ8_9ALTE</name>
<keyword evidence="3 5" id="KW-1133">Transmembrane helix</keyword>
<comment type="caution">
    <text evidence="7">The sequence shown here is derived from an EMBL/GenBank/DDBJ whole genome shotgun (WGS) entry which is preliminary data.</text>
</comment>
<evidence type="ECO:0000256" key="1">
    <source>
        <dbReference type="ARBA" id="ARBA00004141"/>
    </source>
</evidence>
<dbReference type="InterPro" id="IPR000620">
    <property type="entry name" value="EamA_dom"/>
</dbReference>
<accession>A0ABT3AAJ8</accession>
<feature type="domain" description="EamA" evidence="6">
    <location>
        <begin position="150"/>
        <end position="282"/>
    </location>
</feature>
<keyword evidence="8" id="KW-1185">Reference proteome</keyword>
<dbReference type="Proteomes" id="UP001652504">
    <property type="component" value="Unassembled WGS sequence"/>
</dbReference>
<gene>
    <name evidence="7" type="ORF">OE749_13450</name>
</gene>
<feature type="transmembrane region" description="Helical" evidence="5">
    <location>
        <begin position="266"/>
        <end position="285"/>
    </location>
</feature>
<dbReference type="InterPro" id="IPR050638">
    <property type="entry name" value="AA-Vitamin_Transporters"/>
</dbReference>
<sequence length="293" mass="31428">MRLQDAFELVLLAAIWGSSFLFMRTATPEFGAISLVAVRTSIAALCLLPFLMMSKQVKTVTSYWRQLLFLGVINTALPFCLFSYSTVQIGAGFAAILNATAPMFGALIAFLWLREKLTLWAVGGLVLGFVGVLVTTNARSADSFYLAIMPILAALGATCSYGIAVCYTRKWLAGVNALAIATGSQIFAATALAPLAFLTWPAVMPSTSAWLQVLVMAVVCSAFAYILYFRLIANVGPTKALSVGYLVTVFGVMWGMLFLGETINSQIVIGALLIMFGVSLTTGVIKQRQKAEP</sequence>
<keyword evidence="2 5" id="KW-0812">Transmembrane</keyword>
<feature type="transmembrane region" description="Helical" evidence="5">
    <location>
        <begin position="144"/>
        <end position="164"/>
    </location>
</feature>
<feature type="transmembrane region" description="Helical" evidence="5">
    <location>
        <begin position="63"/>
        <end position="84"/>
    </location>
</feature>
<evidence type="ECO:0000313" key="8">
    <source>
        <dbReference type="Proteomes" id="UP001652504"/>
    </source>
</evidence>
<evidence type="ECO:0000256" key="2">
    <source>
        <dbReference type="ARBA" id="ARBA00022692"/>
    </source>
</evidence>
<evidence type="ECO:0000256" key="4">
    <source>
        <dbReference type="ARBA" id="ARBA00023136"/>
    </source>
</evidence>
<organism evidence="7 8">
    <name type="scientific">Fluctibacter corallii</name>
    <dbReference type="NCBI Taxonomy" id="2984329"/>
    <lineage>
        <taxon>Bacteria</taxon>
        <taxon>Pseudomonadati</taxon>
        <taxon>Pseudomonadota</taxon>
        <taxon>Gammaproteobacteria</taxon>
        <taxon>Alteromonadales</taxon>
        <taxon>Alteromonadaceae</taxon>
        <taxon>Fluctibacter</taxon>
    </lineage>
</organism>
<dbReference type="PANTHER" id="PTHR32322:SF9">
    <property type="entry name" value="AMINO-ACID METABOLITE EFFLUX PUMP-RELATED"/>
    <property type="match status" value="1"/>
</dbReference>
<protein>
    <submittedName>
        <fullName evidence="7">DMT family transporter</fullName>
    </submittedName>
</protein>
<evidence type="ECO:0000256" key="3">
    <source>
        <dbReference type="ARBA" id="ARBA00022989"/>
    </source>
</evidence>
<keyword evidence="4 5" id="KW-0472">Membrane</keyword>
<feature type="transmembrane region" description="Helical" evidence="5">
    <location>
        <begin position="209"/>
        <end position="228"/>
    </location>
</feature>